<evidence type="ECO:0000313" key="3">
    <source>
        <dbReference type="EMBL" id="MPL66072.1"/>
    </source>
</evidence>
<comment type="caution">
    <text evidence="3">The sequence shown here is derived from an EMBL/GenBank/DDBJ whole genome shotgun (WGS) entry which is preliminary data.</text>
</comment>
<evidence type="ECO:0000256" key="1">
    <source>
        <dbReference type="ARBA" id="ARBA00024322"/>
    </source>
</evidence>
<keyword evidence="2" id="KW-1283">Bacterial microcompartment</keyword>
<dbReference type="SUPFAM" id="SSF159133">
    <property type="entry name" value="EutN/CcmL-like"/>
    <property type="match status" value="1"/>
</dbReference>
<proteinExistence type="predicted"/>
<dbReference type="EMBL" id="VSSQ01000030">
    <property type="protein sequence ID" value="MPL66072.1"/>
    <property type="molecule type" value="Genomic_DNA"/>
</dbReference>
<dbReference type="InterPro" id="IPR004992">
    <property type="entry name" value="EutN_CcmL"/>
</dbReference>
<protein>
    <submittedName>
        <fullName evidence="3">Carbon dioxide concentrating mechanism protein CcmL</fullName>
    </submittedName>
</protein>
<sequence>MTLARIRGTIVADKRSDGVANPRFLLIEDCDQRGEGRGEFLVALDLVGADRGHLVLVTQGSSCRWSSGTADKPIDCLIVAIVDSIDQQGVDVWVQD</sequence>
<dbReference type="AlphaFoldDB" id="A0A644TIF9"/>
<dbReference type="GO" id="GO:0031469">
    <property type="term" value="C:bacterial microcompartment"/>
    <property type="evidence" value="ECO:0007669"/>
    <property type="project" value="UniProtKB-SubCell"/>
</dbReference>
<comment type="subcellular location">
    <subcellularLocation>
        <location evidence="1">Bacterial microcompartment</location>
    </subcellularLocation>
</comment>
<dbReference type="InterPro" id="IPR036677">
    <property type="entry name" value="EutN_CcmL_sf"/>
</dbReference>
<gene>
    <name evidence="3" type="primary">ccmL_2</name>
    <name evidence="3" type="ORF">SDC9_11740</name>
</gene>
<name>A0A644TIF9_9ZZZZ</name>
<evidence type="ECO:0000256" key="2">
    <source>
        <dbReference type="ARBA" id="ARBA00024446"/>
    </source>
</evidence>
<dbReference type="Gene3D" id="2.40.50.220">
    <property type="entry name" value="EutN/Ccml"/>
    <property type="match status" value="1"/>
</dbReference>
<dbReference type="Pfam" id="PF03319">
    <property type="entry name" value="EutN_CcmL"/>
    <property type="match status" value="1"/>
</dbReference>
<organism evidence="3">
    <name type="scientific">bioreactor metagenome</name>
    <dbReference type="NCBI Taxonomy" id="1076179"/>
    <lineage>
        <taxon>unclassified sequences</taxon>
        <taxon>metagenomes</taxon>
        <taxon>ecological metagenomes</taxon>
    </lineage>
</organism>
<dbReference type="PANTHER" id="PTHR36539">
    <property type="entry name" value="ETHANOLAMINE UTILIZATION PROTEIN EUTN"/>
    <property type="match status" value="1"/>
</dbReference>
<accession>A0A644TIF9</accession>
<dbReference type="PANTHER" id="PTHR36539:SF1">
    <property type="entry name" value="BACTERIAL MICROCOMPARTMENT SHELL VERTEX PROTEIN EUTN"/>
    <property type="match status" value="1"/>
</dbReference>
<reference evidence="3" key="1">
    <citation type="submission" date="2019-08" db="EMBL/GenBank/DDBJ databases">
        <authorList>
            <person name="Kucharzyk K."/>
            <person name="Murdoch R.W."/>
            <person name="Higgins S."/>
            <person name="Loffler F."/>
        </authorList>
    </citation>
    <scope>NUCLEOTIDE SEQUENCE</scope>
</reference>
<dbReference type="PROSITE" id="PS51932">
    <property type="entry name" value="BMV"/>
    <property type="match status" value="1"/>
</dbReference>